<keyword evidence="1" id="KW-0812">Transmembrane</keyword>
<dbReference type="RefSeq" id="WP_106267289.1">
    <property type="nucleotide sequence ID" value="NZ_PVTQ01000014.1"/>
</dbReference>
<evidence type="ECO:0000313" key="3">
    <source>
        <dbReference type="Proteomes" id="UP000238392"/>
    </source>
</evidence>
<reference evidence="2 3" key="1">
    <citation type="submission" date="2018-03" db="EMBL/GenBank/DDBJ databases">
        <title>Genomic Encyclopedia of Archaeal and Bacterial Type Strains, Phase II (KMG-II): from individual species to whole genera.</title>
        <authorList>
            <person name="Goeker M."/>
        </authorList>
    </citation>
    <scope>NUCLEOTIDE SEQUENCE [LARGE SCALE GENOMIC DNA]</scope>
    <source>
        <strain evidence="2 3">DSM 100212</strain>
    </source>
</reference>
<keyword evidence="1" id="KW-0472">Membrane</keyword>
<sequence>MPTAARLIAAIFLGLTGLVLAFQMRGAAISADNLVLPNFIEITAVFIGITTGWLVVGPRSGRGWQFAASTGITGGIVLVVGLFLSIGAHEMLRRTLRNQYDTALEALLAIFDIALKDLIALSTPGVLLPLIAGAIMTGFASEVASRNWK</sequence>
<organism evidence="2 3">
    <name type="scientific">Donghicola tyrosinivorans</name>
    <dbReference type="NCBI Taxonomy" id="1652492"/>
    <lineage>
        <taxon>Bacteria</taxon>
        <taxon>Pseudomonadati</taxon>
        <taxon>Pseudomonadota</taxon>
        <taxon>Alphaproteobacteria</taxon>
        <taxon>Rhodobacterales</taxon>
        <taxon>Roseobacteraceae</taxon>
        <taxon>Donghicola</taxon>
    </lineage>
</organism>
<feature type="transmembrane region" description="Helical" evidence="1">
    <location>
        <begin position="40"/>
        <end position="56"/>
    </location>
</feature>
<evidence type="ECO:0000256" key="1">
    <source>
        <dbReference type="SAM" id="Phobius"/>
    </source>
</evidence>
<evidence type="ECO:0008006" key="4">
    <source>
        <dbReference type="Google" id="ProtNLM"/>
    </source>
</evidence>
<feature type="transmembrane region" description="Helical" evidence="1">
    <location>
        <begin position="68"/>
        <end position="88"/>
    </location>
</feature>
<dbReference type="AlphaFoldDB" id="A0A2T0WGP8"/>
<feature type="transmembrane region" description="Helical" evidence="1">
    <location>
        <begin position="118"/>
        <end position="140"/>
    </location>
</feature>
<proteinExistence type="predicted"/>
<keyword evidence="3" id="KW-1185">Reference proteome</keyword>
<dbReference type="EMBL" id="PVTQ01000014">
    <property type="protein sequence ID" value="PRY85866.1"/>
    <property type="molecule type" value="Genomic_DNA"/>
</dbReference>
<gene>
    <name evidence="2" type="ORF">CLV74_11493</name>
</gene>
<name>A0A2T0WGP8_9RHOB</name>
<keyword evidence="1" id="KW-1133">Transmembrane helix</keyword>
<dbReference type="OrthoDB" id="7869508at2"/>
<dbReference type="Proteomes" id="UP000238392">
    <property type="component" value="Unassembled WGS sequence"/>
</dbReference>
<evidence type="ECO:0000313" key="2">
    <source>
        <dbReference type="EMBL" id="PRY85866.1"/>
    </source>
</evidence>
<comment type="caution">
    <text evidence="2">The sequence shown here is derived from an EMBL/GenBank/DDBJ whole genome shotgun (WGS) entry which is preliminary data.</text>
</comment>
<accession>A0A2T0WGP8</accession>
<dbReference type="NCBIfam" id="NF033773">
    <property type="entry name" value="tellur_TrgA"/>
    <property type="match status" value="1"/>
</dbReference>
<dbReference type="InterPro" id="IPR047784">
    <property type="entry name" value="TrgA"/>
</dbReference>
<protein>
    <recommendedName>
        <fullName evidence="4">Tellurium resistance protein</fullName>
    </recommendedName>
</protein>